<reference evidence="3" key="1">
    <citation type="journal article" date="2019" name="Int. J. Syst. Evol. Microbiol.">
        <title>The Global Catalogue of Microorganisms (GCM) 10K type strain sequencing project: providing services to taxonomists for standard genome sequencing and annotation.</title>
        <authorList>
            <consortium name="The Broad Institute Genomics Platform"/>
            <consortium name="The Broad Institute Genome Sequencing Center for Infectious Disease"/>
            <person name="Wu L."/>
            <person name="Ma J."/>
        </authorList>
    </citation>
    <scope>NUCLEOTIDE SEQUENCE [LARGE SCALE GENOMIC DNA]</scope>
    <source>
        <strain evidence="3">CGMCC 4.7466</strain>
    </source>
</reference>
<dbReference type="CDD" id="cd18809">
    <property type="entry name" value="SF1_C_RecD"/>
    <property type="match status" value="1"/>
</dbReference>
<keyword evidence="3" id="KW-1185">Reference proteome</keyword>
<dbReference type="PANTHER" id="PTHR47642">
    <property type="entry name" value="ATP-DEPENDENT DNA HELICASE"/>
    <property type="match status" value="1"/>
</dbReference>
<feature type="domain" description="DNA helicase Pif1-like DEAD-box helicase" evidence="1">
    <location>
        <begin position="34"/>
        <end position="233"/>
    </location>
</feature>
<accession>A0ABV9SVU6</accession>
<dbReference type="InterPro" id="IPR010285">
    <property type="entry name" value="DNA_helicase_pif1-like_DEAD"/>
</dbReference>
<dbReference type="Gene3D" id="3.40.50.300">
    <property type="entry name" value="P-loop containing nucleotide triphosphate hydrolases"/>
    <property type="match status" value="2"/>
</dbReference>
<dbReference type="SUPFAM" id="SSF52540">
    <property type="entry name" value="P-loop containing nucleoside triphosphate hydrolases"/>
    <property type="match status" value="2"/>
</dbReference>
<name>A0ABV9SVU6_9BACT</name>
<dbReference type="InterPro" id="IPR027417">
    <property type="entry name" value="P-loop_NTPase"/>
</dbReference>
<evidence type="ECO:0000313" key="2">
    <source>
        <dbReference type="EMBL" id="MFC4870464.1"/>
    </source>
</evidence>
<proteinExistence type="predicted"/>
<dbReference type="PANTHER" id="PTHR47642:SF7">
    <property type="entry name" value="ATP-DEPENDENT DNA HELICASE PIF1"/>
    <property type="match status" value="1"/>
</dbReference>
<evidence type="ECO:0000313" key="3">
    <source>
        <dbReference type="Proteomes" id="UP001595818"/>
    </source>
</evidence>
<protein>
    <submittedName>
        <fullName evidence="2">ATP-dependent RecD-like DNA helicase</fullName>
    </submittedName>
</protein>
<comment type="caution">
    <text evidence="2">The sequence shown here is derived from an EMBL/GenBank/DDBJ whole genome shotgun (WGS) entry which is preliminary data.</text>
</comment>
<evidence type="ECO:0000259" key="1">
    <source>
        <dbReference type="Pfam" id="PF05970"/>
    </source>
</evidence>
<dbReference type="EMBL" id="JBHSJJ010000001">
    <property type="protein sequence ID" value="MFC4870464.1"/>
    <property type="molecule type" value="Genomic_DNA"/>
</dbReference>
<organism evidence="2 3">
    <name type="scientific">Negadavirga shengliensis</name>
    <dbReference type="NCBI Taxonomy" id="1389218"/>
    <lineage>
        <taxon>Bacteria</taxon>
        <taxon>Pseudomonadati</taxon>
        <taxon>Bacteroidota</taxon>
        <taxon>Cytophagia</taxon>
        <taxon>Cytophagales</taxon>
        <taxon>Cyclobacteriaceae</taxon>
        <taxon>Negadavirga</taxon>
    </lineage>
</organism>
<dbReference type="RefSeq" id="WP_377061024.1">
    <property type="nucleotide sequence ID" value="NZ_JBHSJJ010000001.1"/>
</dbReference>
<dbReference type="InterPro" id="IPR051055">
    <property type="entry name" value="PIF1_helicase"/>
</dbReference>
<dbReference type="Proteomes" id="UP001595818">
    <property type="component" value="Unassembled WGS sequence"/>
</dbReference>
<gene>
    <name evidence="2" type="ORF">ACFPFU_02115</name>
</gene>
<dbReference type="Pfam" id="PF05970">
    <property type="entry name" value="PIF1"/>
    <property type="match status" value="1"/>
</dbReference>
<sequence length="535" mass="61747">MSFLKEFFHQEFKANGLDMENGAFLQALELALYTSKSIFLTGKAGTGKTTFLHTLRKLNVKKNMAVIAPTGVAAINAKGRTIHSFFKIDPRQLFLPEDPRLQAQAKGKKESIYTTFRYTKSKLDIFRNLDLLVIDEISMVRVELLDVVDRILRIFRKKMHIPFGGVQLVLIGDPFQLPPIVREQEWNLLSPYYKNRFFFSSRAFKELNPFHIELQKIYRQKDAAFKELLNRIRESKHSESDLGFLNQTSAEYDFGLLDKGFILLGTHNHTIANINQRKLELLEGRPRTYKARIEDDFPVSMAPLDPIDLTLKAGAQVIFMRNSVEEGYYNGMIGKVIQMEENQIRVRSNEGDVYEVKRDIWENIEYEYNEKEEQVESKVIGKFIQFPLKLAWAITVHKSQGLTFDKCILDIGRSFEAGQVYVALSRCTTLSGVILKSPIQMHSVKVSNDSLEFSRQKTVLSEVEEELRLQRAFSSLPHAFHAYRKGDLTLAQKIFEEVQQVHDITGYAKWKQFLSMKNQLDKRAKQGKIISGNPW</sequence>